<evidence type="ECO:0000256" key="1">
    <source>
        <dbReference type="ARBA" id="ARBA00008306"/>
    </source>
</evidence>
<feature type="region of interest" description="Disordered" evidence="2">
    <location>
        <begin position="158"/>
        <end position="313"/>
    </location>
</feature>
<name>A0A9W8MLU5_9AGAR</name>
<protein>
    <recommendedName>
        <fullName evidence="3">DUF155 domain-containing protein</fullName>
    </recommendedName>
</protein>
<feature type="domain" description="DUF155" evidence="3">
    <location>
        <begin position="406"/>
        <end position="455"/>
    </location>
</feature>
<accession>A0A9W8MLU5</accession>
<dbReference type="AlphaFoldDB" id="A0A9W8MLU5"/>
<evidence type="ECO:0000259" key="3">
    <source>
        <dbReference type="Pfam" id="PF02582"/>
    </source>
</evidence>
<comment type="caution">
    <text evidence="4">The sequence shown here is derived from an EMBL/GenBank/DDBJ whole genome shotgun (WGS) entry which is preliminary data.</text>
</comment>
<dbReference type="PANTHER" id="PTHR16255:SF4">
    <property type="entry name" value="SPORULATION PROTEIN RMD8"/>
    <property type="match status" value="1"/>
</dbReference>
<sequence>MSKEERKKAGFRRITAYCVAEGLKMKPLAGFLKREHNVLPRVFDEALYAMYHLPLLPGYGPQTNVRSSAPPAPIQPVSGDKGKSILTRLEEAEENGYQGFYFPATQNLINLEDGPNGAHDGFTTEDGDRPADPSTILPGVVQPAAVDEVREYDGYVTSSSLPRETEGVLSRPDPEPFAYEYNPYPSESSSVSSKGSTLRKHGQADLTASDFDHSDMEHTTTPPPDIQLKYEQTDDPGIETDPGVYRSWSPGPRKSAPAADEDGEMAASIMTTIPLRGSRISDSGDQDVRGTASSGIDDSNDDDTGTSRPSIVRAATLPNIEGFGGDVDNSEIVNELVQDELLSAVEGPSAYERQLAYERERQQEADDHEVILGLERERLRQLEYEQALEREQDRERERQLDSVGEVVFFEYGVLVFFGLTEREERDILEDIEQAGVIRRPISEDDFEIEECHFASSVYPARP</sequence>
<dbReference type="PANTHER" id="PTHR16255">
    <property type="entry name" value="REQUIRED FOR MEIOTIC NUCLEAR DIVISION PROTEIN 1 HOMOLOG"/>
    <property type="match status" value="1"/>
</dbReference>
<dbReference type="GO" id="GO:0005739">
    <property type="term" value="C:mitochondrion"/>
    <property type="evidence" value="ECO:0007669"/>
    <property type="project" value="UniProtKB-ARBA"/>
</dbReference>
<dbReference type="InterPro" id="IPR003734">
    <property type="entry name" value="DUF155"/>
</dbReference>
<dbReference type="Proteomes" id="UP001140091">
    <property type="component" value="Unassembled WGS sequence"/>
</dbReference>
<dbReference type="OrthoDB" id="18302at2759"/>
<organism evidence="4 5">
    <name type="scientific">Candolleomyces eurysporus</name>
    <dbReference type="NCBI Taxonomy" id="2828524"/>
    <lineage>
        <taxon>Eukaryota</taxon>
        <taxon>Fungi</taxon>
        <taxon>Dikarya</taxon>
        <taxon>Basidiomycota</taxon>
        <taxon>Agaricomycotina</taxon>
        <taxon>Agaricomycetes</taxon>
        <taxon>Agaricomycetidae</taxon>
        <taxon>Agaricales</taxon>
        <taxon>Agaricineae</taxon>
        <taxon>Psathyrellaceae</taxon>
        <taxon>Candolleomyces</taxon>
    </lineage>
</organism>
<dbReference type="InterPro" id="IPR051624">
    <property type="entry name" value="RMD1/Sad1-interacting"/>
</dbReference>
<dbReference type="Pfam" id="PF02582">
    <property type="entry name" value="DUF155"/>
    <property type="match status" value="1"/>
</dbReference>
<feature type="compositionally biased region" description="Low complexity" evidence="2">
    <location>
        <begin position="186"/>
        <end position="196"/>
    </location>
</feature>
<reference evidence="4" key="1">
    <citation type="submission" date="2022-06" db="EMBL/GenBank/DDBJ databases">
        <title>Genome Sequence of Candolleomyces eurysporus.</title>
        <authorList>
            <person name="Buettner E."/>
        </authorList>
    </citation>
    <scope>NUCLEOTIDE SEQUENCE</scope>
    <source>
        <strain evidence="4">VTCC 930004</strain>
    </source>
</reference>
<keyword evidence="5" id="KW-1185">Reference proteome</keyword>
<evidence type="ECO:0000256" key="2">
    <source>
        <dbReference type="SAM" id="MobiDB-lite"/>
    </source>
</evidence>
<evidence type="ECO:0000313" key="4">
    <source>
        <dbReference type="EMBL" id="KAJ2936770.1"/>
    </source>
</evidence>
<dbReference type="EMBL" id="JANBPK010000019">
    <property type="protein sequence ID" value="KAJ2936770.1"/>
    <property type="molecule type" value="Genomic_DNA"/>
</dbReference>
<evidence type="ECO:0000313" key="5">
    <source>
        <dbReference type="Proteomes" id="UP001140091"/>
    </source>
</evidence>
<feature type="non-terminal residue" evidence="4">
    <location>
        <position position="462"/>
    </location>
</feature>
<comment type="similarity">
    <text evidence="1">Belongs to the RMD1/sif2 family.</text>
</comment>
<proteinExistence type="inferred from homology"/>
<gene>
    <name evidence="4" type="ORF">H1R20_g331</name>
</gene>